<dbReference type="CDD" id="cd05233">
    <property type="entry name" value="SDR_c"/>
    <property type="match status" value="1"/>
</dbReference>
<evidence type="ECO:0000256" key="2">
    <source>
        <dbReference type="ARBA" id="ARBA00023002"/>
    </source>
</evidence>
<dbReference type="EMBL" id="CP017599">
    <property type="protein sequence ID" value="AOX02517.1"/>
    <property type="molecule type" value="Genomic_DNA"/>
</dbReference>
<dbReference type="PANTHER" id="PTHR44196">
    <property type="entry name" value="DEHYDROGENASE/REDUCTASE SDR FAMILY MEMBER 7B"/>
    <property type="match status" value="1"/>
</dbReference>
<dbReference type="PRINTS" id="PR00081">
    <property type="entry name" value="GDHRDH"/>
</dbReference>
<dbReference type="Proteomes" id="UP000177870">
    <property type="component" value="Chromosome"/>
</dbReference>
<dbReference type="Gene3D" id="3.40.50.720">
    <property type="entry name" value="NAD(P)-binding Rossmann-like Domain"/>
    <property type="match status" value="1"/>
</dbReference>
<dbReference type="OrthoDB" id="9808814at2"/>
<protein>
    <submittedName>
        <fullName evidence="4">Short-chain dehydrogenase</fullName>
    </submittedName>
</protein>
<evidence type="ECO:0000313" key="5">
    <source>
        <dbReference type="Proteomes" id="UP000177870"/>
    </source>
</evidence>
<accession>A0A1D8TXY8</accession>
<evidence type="ECO:0000313" key="4">
    <source>
        <dbReference type="EMBL" id="AOX02517.1"/>
    </source>
</evidence>
<sequence length="269" mass="29368">MNLKNQVKDLPKTALITGASSGIGYEFTKLFARDGYKLVLVARSESKLSQLAEDFREKFGTFVRVIPKDLSVPGAAQEIFDQLQAEGIKVDALVNNAGFATYGAFAETDLATELDMMQLNIVALTHLTKLFLPAMVQQQYGKILNIASTAAFQPGPLMAVYYATKSYVLSFSEAIANELKGSGVTVTTLCPGPTESGFQARANMEDSKMVSGQKIMNAETVARIGYLGLMKNRTVVVPGLKNQLLALSIRFMPRNLVTQVVRSMQERSH</sequence>
<evidence type="ECO:0000256" key="1">
    <source>
        <dbReference type="ARBA" id="ARBA00006484"/>
    </source>
</evidence>
<gene>
    <name evidence="4" type="ORF">BJP34_26485</name>
</gene>
<dbReference type="PRINTS" id="PR00080">
    <property type="entry name" value="SDRFAMILY"/>
</dbReference>
<dbReference type="InterPro" id="IPR002347">
    <property type="entry name" value="SDR_fam"/>
</dbReference>
<organism evidence="4 5">
    <name type="scientific">Moorena producens PAL-8-15-08-1</name>
    <dbReference type="NCBI Taxonomy" id="1458985"/>
    <lineage>
        <taxon>Bacteria</taxon>
        <taxon>Bacillati</taxon>
        <taxon>Cyanobacteriota</taxon>
        <taxon>Cyanophyceae</taxon>
        <taxon>Coleofasciculales</taxon>
        <taxon>Coleofasciculaceae</taxon>
        <taxon>Moorena</taxon>
    </lineage>
</organism>
<dbReference type="KEGG" id="mpro:BJP34_26485"/>
<comment type="similarity">
    <text evidence="1 3">Belongs to the short-chain dehydrogenases/reductases (SDR) family.</text>
</comment>
<dbReference type="Pfam" id="PF00106">
    <property type="entry name" value="adh_short"/>
    <property type="match status" value="1"/>
</dbReference>
<dbReference type="InterPro" id="IPR036291">
    <property type="entry name" value="NAD(P)-bd_dom_sf"/>
</dbReference>
<dbReference type="AlphaFoldDB" id="A0A1D8TXY8"/>
<dbReference type="STRING" id="1458985.BJP34_26485"/>
<evidence type="ECO:0000256" key="3">
    <source>
        <dbReference type="RuleBase" id="RU000363"/>
    </source>
</evidence>
<keyword evidence="2" id="KW-0560">Oxidoreductase</keyword>
<proteinExistence type="inferred from homology"/>
<dbReference type="GO" id="GO:0016491">
    <property type="term" value="F:oxidoreductase activity"/>
    <property type="evidence" value="ECO:0007669"/>
    <property type="project" value="UniProtKB-KW"/>
</dbReference>
<dbReference type="RefSeq" id="WP_070394924.1">
    <property type="nucleotide sequence ID" value="NZ_CP017599.1"/>
</dbReference>
<reference evidence="5" key="1">
    <citation type="submission" date="2016-10" db="EMBL/GenBank/DDBJ databases">
        <title>Comparative genomics uncovers the prolific and rare metabolic potential of the cyanobacterial genus Moorea.</title>
        <authorList>
            <person name="Leao T."/>
            <person name="Castelao G."/>
            <person name="Korobeynikov A."/>
            <person name="Monroe E.A."/>
            <person name="Podell S."/>
            <person name="Glukhov E."/>
            <person name="Allen E."/>
            <person name="Gerwick W.H."/>
            <person name="Gerwick L."/>
        </authorList>
    </citation>
    <scope>NUCLEOTIDE SEQUENCE [LARGE SCALE GENOMIC DNA]</scope>
    <source>
        <strain evidence="5">PAL-8-15-08-1</strain>
    </source>
</reference>
<dbReference type="SUPFAM" id="SSF51735">
    <property type="entry name" value="NAD(P)-binding Rossmann-fold domains"/>
    <property type="match status" value="1"/>
</dbReference>
<name>A0A1D8TXY8_9CYAN</name>
<dbReference type="PIRSF" id="PIRSF000126">
    <property type="entry name" value="11-beta-HSD1"/>
    <property type="match status" value="1"/>
</dbReference>
<dbReference type="PANTHER" id="PTHR44196:SF2">
    <property type="entry name" value="SHORT-CHAIN DEHYDROGENASE-RELATED"/>
    <property type="match status" value="1"/>
</dbReference>
<dbReference type="GO" id="GO:0016020">
    <property type="term" value="C:membrane"/>
    <property type="evidence" value="ECO:0007669"/>
    <property type="project" value="TreeGrafter"/>
</dbReference>